<dbReference type="AlphaFoldDB" id="A0A9Q1EH58"/>
<organism evidence="2 3">
    <name type="scientific">Synaphobranchus kaupii</name>
    <name type="common">Kaup's arrowtooth eel</name>
    <dbReference type="NCBI Taxonomy" id="118154"/>
    <lineage>
        <taxon>Eukaryota</taxon>
        <taxon>Metazoa</taxon>
        <taxon>Chordata</taxon>
        <taxon>Craniata</taxon>
        <taxon>Vertebrata</taxon>
        <taxon>Euteleostomi</taxon>
        <taxon>Actinopterygii</taxon>
        <taxon>Neopterygii</taxon>
        <taxon>Teleostei</taxon>
        <taxon>Anguilliformes</taxon>
        <taxon>Synaphobranchidae</taxon>
        <taxon>Synaphobranchus</taxon>
    </lineage>
</organism>
<dbReference type="EMBL" id="JAINUF010000017">
    <property type="protein sequence ID" value="KAJ8338734.1"/>
    <property type="molecule type" value="Genomic_DNA"/>
</dbReference>
<reference evidence="2" key="1">
    <citation type="journal article" date="2023" name="Science">
        <title>Genome structures resolve the early diversification of teleost fishes.</title>
        <authorList>
            <person name="Parey E."/>
            <person name="Louis A."/>
            <person name="Montfort J."/>
            <person name="Bouchez O."/>
            <person name="Roques C."/>
            <person name="Iampietro C."/>
            <person name="Lluch J."/>
            <person name="Castinel A."/>
            <person name="Donnadieu C."/>
            <person name="Desvignes T."/>
            <person name="Floi Bucao C."/>
            <person name="Jouanno E."/>
            <person name="Wen M."/>
            <person name="Mejri S."/>
            <person name="Dirks R."/>
            <person name="Jansen H."/>
            <person name="Henkel C."/>
            <person name="Chen W.J."/>
            <person name="Zahm M."/>
            <person name="Cabau C."/>
            <person name="Klopp C."/>
            <person name="Thompson A.W."/>
            <person name="Robinson-Rechavi M."/>
            <person name="Braasch I."/>
            <person name="Lecointre G."/>
            <person name="Bobe J."/>
            <person name="Postlethwait J.H."/>
            <person name="Berthelot C."/>
            <person name="Roest Crollius H."/>
            <person name="Guiguen Y."/>
        </authorList>
    </citation>
    <scope>NUCLEOTIDE SEQUENCE</scope>
    <source>
        <strain evidence="2">WJC10195</strain>
    </source>
</reference>
<name>A0A9Q1EH58_SYNKA</name>
<comment type="caution">
    <text evidence="2">The sequence shown here is derived from an EMBL/GenBank/DDBJ whole genome shotgun (WGS) entry which is preliminary data.</text>
</comment>
<proteinExistence type="predicted"/>
<keyword evidence="1" id="KW-0812">Transmembrane</keyword>
<keyword evidence="1" id="KW-1133">Transmembrane helix</keyword>
<keyword evidence="3" id="KW-1185">Reference proteome</keyword>
<dbReference type="OrthoDB" id="9937685at2759"/>
<accession>A0A9Q1EH58</accession>
<evidence type="ECO:0000313" key="3">
    <source>
        <dbReference type="Proteomes" id="UP001152622"/>
    </source>
</evidence>
<evidence type="ECO:0000256" key="1">
    <source>
        <dbReference type="SAM" id="Phobius"/>
    </source>
</evidence>
<sequence>MRRLINIKLQIVRTEEEKTACSLGDSTLGETTSCTGTFTDIDSCTARRRMMRCTLIGALVAAFLVAVLVERAESHFTFFSPKEMREMMERGRAGKKSVDLEPRSEEGQFEEVAIPERSEEVGGAQGKAVEIGVRLSAKQLEQVAPAFGEILHEMLTETEKAK</sequence>
<keyword evidence="1" id="KW-0472">Membrane</keyword>
<protein>
    <submittedName>
        <fullName evidence="2">Uncharacterized protein</fullName>
    </submittedName>
</protein>
<dbReference type="Proteomes" id="UP001152622">
    <property type="component" value="Chromosome 17"/>
</dbReference>
<evidence type="ECO:0000313" key="2">
    <source>
        <dbReference type="EMBL" id="KAJ8338734.1"/>
    </source>
</evidence>
<gene>
    <name evidence="2" type="ORF">SKAU_G00355200</name>
</gene>
<feature type="transmembrane region" description="Helical" evidence="1">
    <location>
        <begin position="53"/>
        <end position="69"/>
    </location>
</feature>